<keyword evidence="1" id="KW-0175">Coiled coil</keyword>
<organism evidence="4 5">
    <name type="scientific">Plasmodium vinckei</name>
    <dbReference type="NCBI Taxonomy" id="5860"/>
    <lineage>
        <taxon>Eukaryota</taxon>
        <taxon>Sar</taxon>
        <taxon>Alveolata</taxon>
        <taxon>Apicomplexa</taxon>
        <taxon>Aconoidasida</taxon>
        <taxon>Haemosporida</taxon>
        <taxon>Plasmodiidae</taxon>
        <taxon>Plasmodium</taxon>
        <taxon>Plasmodium (Vinckeia)</taxon>
    </lineage>
</organism>
<evidence type="ECO:0000313" key="5">
    <source>
        <dbReference type="Proteomes" id="UP000515697"/>
    </source>
</evidence>
<dbReference type="VEuPathDB" id="PlasmoDB:PVLDE_0600170"/>
<dbReference type="Gene3D" id="6.10.250.560">
    <property type="match status" value="1"/>
</dbReference>
<dbReference type="NCBIfam" id="TIGR01612">
    <property type="entry name" value="235kDa-fam"/>
    <property type="match status" value="1"/>
</dbReference>
<name>A0A6V7SNB9_PLAVN</name>
<feature type="coiled-coil region" evidence="1">
    <location>
        <begin position="1353"/>
        <end position="1391"/>
    </location>
</feature>
<dbReference type="VEuPathDB" id="PlasmoDB:PVVCY_0301720"/>
<gene>
    <name evidence="4" type="ORF">PVSEL_0600250</name>
</gene>
<sequence length="2729" mass="320237">MKKFICITTAYFVLFVSPEIIYGYQLEKNKLNNGKQLNDFNPYNNLKKWSFNKSESSNEKQDNNKHHAFNDENHGEFDSINIKSFENNDNTQNTQFTLYNKPQNKNYLDSLKNFNHDNEETNKKVTIAKNSFIQNFNAPEFDSDLFNVTDIIYGVDNKNENLSFIYVKLRTLEELRDILYNFYSDKDDKLKDVINNHDKIKHELNEIYKMYQPQRDEVINEMTKLHNPLYNFYNDPSMDNYKLYALSHRKLVEQLIPVFRKVESKIDQSILSMSSTYENLSIHEKDKLKGIFEKYAKETKEHNVKVLDSIKDHPILNDNKTIPFIQFIINTLDSEKTLQSVKNKLTFLLDQFKDLKERYTWHKLVFAYTYKFMNDYVANKVSKVYDTYFESFKIIATKRSIIIYNNERLSSLEKLYKYLNEVLFHNFKMIGKLLIDNPDPQNNLIFKDDIYEFDTPTLKSKFASLKNEFFEIFKDKWESYNSKKIEGSDSINNDMILILKHMNNFKDLIDSMESSQKNGFEEKTNFLDEIQKKLDKTTYEEREEGLKYSLELAKKWKTTKKEIITKLNKESNEIVQLEKQIKDLFKKYSEINNEKQYIKDLKLKLNEKIKGISDKKEYIKKALELEKEIKKNIASIDELAKQSPYEINKYIEKKNTIFNTIKSKFDQIYVGDINQLYNELSSMVEENDIDNIGDKAKLEALKSKIDNECNKIQCTQIQIDASHLNTVENNKNTLLNTILEIKKYTYDEINNEVNKMLNDFKNKETHLLSNINNYFKHNDELSNYKTAISEIRNQYNEKINIDNIQEEETGKIYEKSKECMTTISANENEVLKNINEMKNMKDQFLDKVNKYINFDNTYKENADSEHDQFIKLINKINTEVSNKELSKYEQIFDDSKALITQTNKYIEEEYKNINILKKANEYIKVCENTDELIKNFRNKHNELSGILNKNIETIKDTNSIEKSYTENFLSTLTTKTKELDKIFTDASLDDYEQVNNELKQYFNNLKENLGKNPESKLYQQFNEKEKVFNDMKQKNAHINKNVSNIETTICASIQNISEEVENDIGKNIESLNTQILEKVKANITNLNEIKEKLKHYNFDDFGKDENIKYTNEINKIKDDIETLDKKIDENIKTLTEIKKKSENYIEEIKTTINKFEKVTDSAISNDDAEGIAKKQKIIVAKIDKKKSIYEEINKLLNEISEIEKDKTSLEKVKDINLSYGKSLGNLFLDQIDEEKKKAEHTIKEIEEYMKDFDNNNKSQETETKTETEMKMLNISHDDEKNYYTISKNHEKNISDIRDKSLKIIQDLSKESNINDIKNTLQENVSDSQKNNSDINQYLSKISNICNILKLNDIQNITEKVKKYTDEIENNNKKINDELSNSEALITKLKDNLSLKECQSKIGSIIDDKYVDECIKNITDLKTHILSEETNINTYLKNAEEYNKNVLLNLNNIEMADNKSQYILKTKKNNGTNNHDYNIDELKNHKDKSNAYKDEADKNTKAIEKNKELFEQYKQEISALLNKYSAVALKKKIDKTKKDSEQIVKEIKDTHNNFILQVEKSEQKMNGIKKEQIRIEDEIANNDKSNKAMIDIQMSLEQLETRLLKINDIKKNSSICLNEIENIENQISNLSINSQETQLKDSEDKLNTVQKLLESLISQKKNIEDQIKELDEANSKIENIENDINQHKKNYEIGIIEKIKENAEANKKQIESIKELIKPTIQNLISSFDSNDLEGIDTNESLEEYNTKMNNIYDEYIKSYNLITNYSETVLKEPITYDQIKNMRIDTQNELLKNIENGNKVKSYLDDVKANEFDRIITHFKNKLNTVNDKFNNEYLKVNEGFDNISKSINNVKNSTDENSLLDILNQTKEVYGNITSKTYYNYKYEAENIFRNIAKLANSLNIQIQNSSGIDLFKNINIAILSRLNSETKDKLKFIPPPQNESEIYTTIRNSYDTLLDIFKKSQDMHKKEQSTLNLMSENRDLYEKVRATNELKSELRDTKYKKENILNNVKLVLHKFNELNQLTCDSQDYDTILELSKQNQIKEKIGNYEKEKLKFEMDFNVATVEEKLDNIIKPLENLKNDHDSSEKTDSNMQYNSQLNDMTKIFNTEIKVIEDKITEKNNLIDKLIEMRKECLLFTYTTLVETLKSKVTNYSSLITSATKFSKEYLEYINNSTDSLNDDINTLQTKYNLNQTSSHETNKFADAISDNNDLIEKEKEATQAINNLTKLFTIDSNNIDVNTLHNNKLQMIYFDSELHKLIESIKQLYKKMHAFKLSNIGQINQKYFDISKQFDNILQLQKNKLTENLNNLKEIEQYASDKKNSLFHTVNENTNSNLNALKDIYNNIITRENKAHDIENINNKENENIALYTDTITKLTEKIQNILNFVTTHENDNNIIKQHIQDNDENDVSKIKDSLKNTIQSFQQIQNKIDENKAQFYGNNNINNIIAIISQNINDVKTQLHKDLIMENKLIQLQKGIENIKNSIYGIRSEQIAKYTTAIHNYIEQAKEIQNNSNKDEIDNIIQQVINYNKELEIKLQTIIDNKNRAMSFISRIKNTTNLTESEYNAAMKYENDANSIILDLNTSQNMLNHLINQNLNVINDLRNRKQHIQDRSNLYTINREQEISQTKHFSNTHHDINDTKNINKNHQYSSSNGKGSSKERNTENTVRFAGAIALGLVVCYAVTKFQKKNDKDEMYSDEFKGFYGDNENVFFEREEEVIEISMNEDM</sequence>
<feature type="coiled-coil region" evidence="1">
    <location>
        <begin position="1185"/>
        <end position="1262"/>
    </location>
</feature>
<feature type="coiled-coil region" evidence="1">
    <location>
        <begin position="1076"/>
        <end position="1126"/>
    </location>
</feature>
<dbReference type="VEuPathDB" id="PlasmoDB:PVSEL_0600250"/>
<feature type="coiled-coil region" evidence="1">
    <location>
        <begin position="1605"/>
        <end position="1715"/>
    </location>
</feature>
<feature type="region of interest" description="Disordered" evidence="2">
    <location>
        <begin position="53"/>
        <end position="74"/>
    </location>
</feature>
<dbReference type="VEuPathDB" id="PlasmoDB:PVBDA_0301840"/>
<dbReference type="EMBL" id="LR865427">
    <property type="protein sequence ID" value="CAD2099583.1"/>
    <property type="molecule type" value="Genomic_DNA"/>
</dbReference>
<reference evidence="4 5" key="1">
    <citation type="submission" date="2020-08" db="EMBL/GenBank/DDBJ databases">
        <authorList>
            <person name="Ramaprasad A."/>
        </authorList>
    </citation>
    <scope>NUCLEOTIDE SEQUENCE [LARGE SCALE GENOMIC DNA]</scope>
</reference>
<feature type="region of interest" description="Disordered" evidence="2">
    <location>
        <begin position="2628"/>
        <end position="2665"/>
    </location>
</feature>
<evidence type="ECO:0000256" key="3">
    <source>
        <dbReference type="SAM" id="SignalP"/>
    </source>
</evidence>
<proteinExistence type="predicted"/>
<feature type="coiled-coil region" evidence="1">
    <location>
        <begin position="560"/>
        <end position="594"/>
    </location>
</feature>
<dbReference type="VEuPathDB" id="PlasmoDB:PVPCR_0600200"/>
<dbReference type="Proteomes" id="UP000515697">
    <property type="component" value="Chromosome PVSEL_06"/>
</dbReference>
<evidence type="ECO:0000256" key="1">
    <source>
        <dbReference type="SAM" id="Coils"/>
    </source>
</evidence>
<keyword evidence="3" id="KW-0732">Signal</keyword>
<evidence type="ECO:0000256" key="2">
    <source>
        <dbReference type="SAM" id="MobiDB-lite"/>
    </source>
</evidence>
<dbReference type="InterPro" id="IPR006499">
    <property type="entry name" value="Reticulocyte-bd"/>
</dbReference>
<accession>A0A6V7SNB9</accession>
<feature type="chain" id="PRO_5028263130" evidence="3">
    <location>
        <begin position="24"/>
        <end position="2729"/>
    </location>
</feature>
<protein>
    <submittedName>
        <fullName evidence="4">Reticulocyte binding protein, putative</fullName>
    </submittedName>
</protein>
<evidence type="ECO:0000313" key="4">
    <source>
        <dbReference type="EMBL" id="CAD2099583.1"/>
    </source>
</evidence>
<feature type="compositionally biased region" description="Basic and acidic residues" evidence="2">
    <location>
        <begin position="56"/>
        <end position="74"/>
    </location>
</feature>
<feature type="compositionally biased region" description="Polar residues" evidence="2">
    <location>
        <begin position="2642"/>
        <end position="2658"/>
    </location>
</feature>
<feature type="signal peptide" evidence="3">
    <location>
        <begin position="1"/>
        <end position="23"/>
    </location>
</feature>